<feature type="domain" description="Phenol hydroxylase-like C-terminal dimerisation" evidence="7">
    <location>
        <begin position="411"/>
        <end position="606"/>
    </location>
</feature>
<dbReference type="InterPro" id="IPR012941">
    <property type="entry name" value="Phe_hydrox_C_dim_dom"/>
</dbReference>
<dbReference type="InterPro" id="IPR036249">
    <property type="entry name" value="Thioredoxin-like_sf"/>
</dbReference>
<feature type="domain" description="FAD-binding" evidence="6">
    <location>
        <begin position="25"/>
        <end position="379"/>
    </location>
</feature>
<sequence length="967" mass="106848">MADTGSDLEHAETHDVNKSHSRDKYDVGIVGAGPAGLTLAVILARLGISTAVFDERSDQTDVGRADGIQPKTIETLQMLGLGDELLRKGVRIYDICMWRGSATSPVRRVGREVHYPTSIVDVLHPYILLCHQGMVESVLIDDLGDSGVSVSRSHRFTRFDYAPGGPSGPLDLSFGMVGGDAVKHVHADYIVGCDGARSLVRRQIPNTHATARPHESYWGVLDGELDTDFPDIWSKTIVFSEEHGSVLIIPRERNMTRIYIEMRSSPSVKTLDQAFVMDQARLILAPYRAEWRSVEWFGNYQVTQRVAARFSDPSLRAFIAGDASHTHSPKAAQGMNTSVHDSWNLGWKMNLAVRGLAKPVLLESYEAERMKVAHDLIDFDFEHANEIAAGDIARLAENFRVNTRFISGMGVEYAENVINRGCDQTRGDAKPGCTLPPSKATRYIDANPVDVQLDIPMCGQFRVFVVVPDVLGPGEARFLASLSDHVASESSFLTRLSRAAAESYRRKPRPRRETDLFSQPARYQAFSELFTFSLLTSTRKDRFELASLPALFSMSPWTVYLDDVPHLDTRGLCCISKWLGEVEVGRVVIVNVRPDGYVGSIKRWDVVGETGEAAARWLDEYYGAFLEALRQVASELNLDEMVLVYYTYFSCCHQTAAQSGNEDNKQLTEEAPYSPNVKRRHELSSVVISPKTPLTAQNAVCSELTSKDPGTVPWAYLGQPALTYWIPYLEGWLWNIRPLIMKWPLSVAGLLSLLALVSAQSDSVSVVDADTGITFQSFTNDQDVTYRVALPANATADAAYDVILQVVAPVTLGWVGWAWGGAMTYNPLTVVWANGEDVVYSSRQALGYYTPIQYEDAKYTVLKGTSVNETHFKLTALCAGCASWLDFEGNPTTLDGAGQVNFAFAYSTTPVEDPSSGESGFSIHDSVGHWAHDLGAARSDKFSSWVAANKGSNSTLRRRMRVGRYGY</sequence>
<comment type="similarity">
    <text evidence="2">Belongs to the PheA/TfdB FAD monooxygenase family.</text>
</comment>
<evidence type="ECO:0000256" key="4">
    <source>
        <dbReference type="ARBA" id="ARBA00022827"/>
    </source>
</evidence>
<dbReference type="Gene3D" id="2.60.40.1210">
    <property type="entry name" value="Cellobiose dehydrogenase, cytochrome domain"/>
    <property type="match status" value="1"/>
</dbReference>
<keyword evidence="4" id="KW-0274">FAD</keyword>
<comment type="caution">
    <text evidence="9">The sequence shown here is derived from an EMBL/GenBank/DDBJ whole genome shotgun (WGS) entry which is preliminary data.</text>
</comment>
<dbReference type="STRING" id="363999.A0A439D311"/>
<dbReference type="SUPFAM" id="SSF51905">
    <property type="entry name" value="FAD/NAD(P)-binding domain"/>
    <property type="match status" value="1"/>
</dbReference>
<dbReference type="SUPFAM" id="SSF49344">
    <property type="entry name" value="CBD9-like"/>
    <property type="match status" value="1"/>
</dbReference>
<dbReference type="Proteomes" id="UP000286045">
    <property type="component" value="Unassembled WGS sequence"/>
</dbReference>
<reference evidence="9 10" key="1">
    <citation type="submission" date="2018-12" db="EMBL/GenBank/DDBJ databases">
        <title>Draft genome sequence of Xylaria grammica IHI A82.</title>
        <authorList>
            <person name="Buettner E."/>
            <person name="Kellner H."/>
        </authorList>
    </citation>
    <scope>NUCLEOTIDE SEQUENCE [LARGE SCALE GENOMIC DNA]</scope>
    <source>
        <strain evidence="9 10">IHI A82</strain>
    </source>
</reference>
<organism evidence="9 10">
    <name type="scientific">Xylaria grammica</name>
    <dbReference type="NCBI Taxonomy" id="363999"/>
    <lineage>
        <taxon>Eukaryota</taxon>
        <taxon>Fungi</taxon>
        <taxon>Dikarya</taxon>
        <taxon>Ascomycota</taxon>
        <taxon>Pezizomycotina</taxon>
        <taxon>Sordariomycetes</taxon>
        <taxon>Xylariomycetidae</taxon>
        <taxon>Xylariales</taxon>
        <taxon>Xylariaceae</taxon>
        <taxon>Xylaria</taxon>
    </lineage>
</organism>
<dbReference type="Pfam" id="PF07976">
    <property type="entry name" value="Phe_hydrox_dim"/>
    <property type="match status" value="1"/>
</dbReference>
<dbReference type="EMBL" id="RYZI01000182">
    <property type="protein sequence ID" value="RWA08834.1"/>
    <property type="molecule type" value="Genomic_DNA"/>
</dbReference>
<evidence type="ECO:0000256" key="1">
    <source>
        <dbReference type="ARBA" id="ARBA00005179"/>
    </source>
</evidence>
<accession>A0A439D311</accession>
<dbReference type="InterPro" id="IPR038220">
    <property type="entry name" value="PHOX_C_sf"/>
</dbReference>
<comment type="pathway">
    <text evidence="1">Secondary metabolite biosynthesis.</text>
</comment>
<evidence type="ECO:0000256" key="5">
    <source>
        <dbReference type="ARBA" id="ARBA00023002"/>
    </source>
</evidence>
<evidence type="ECO:0000256" key="2">
    <source>
        <dbReference type="ARBA" id="ARBA00007801"/>
    </source>
</evidence>
<dbReference type="InterPro" id="IPR050641">
    <property type="entry name" value="RIFMO-like"/>
</dbReference>
<dbReference type="AlphaFoldDB" id="A0A439D311"/>
<evidence type="ECO:0000259" key="8">
    <source>
        <dbReference type="Pfam" id="PF16010"/>
    </source>
</evidence>
<proteinExistence type="inferred from homology"/>
<keyword evidence="5" id="KW-0560">Oxidoreductase</keyword>
<evidence type="ECO:0008006" key="11">
    <source>
        <dbReference type="Google" id="ProtNLM"/>
    </source>
</evidence>
<dbReference type="SUPFAM" id="SSF52833">
    <property type="entry name" value="Thioredoxin-like"/>
    <property type="match status" value="1"/>
</dbReference>
<dbReference type="PRINTS" id="PR00420">
    <property type="entry name" value="RNGMNOXGNASE"/>
</dbReference>
<evidence type="ECO:0000259" key="6">
    <source>
        <dbReference type="Pfam" id="PF01494"/>
    </source>
</evidence>
<evidence type="ECO:0000256" key="3">
    <source>
        <dbReference type="ARBA" id="ARBA00022630"/>
    </source>
</evidence>
<dbReference type="InterPro" id="IPR002938">
    <property type="entry name" value="FAD-bd"/>
</dbReference>
<dbReference type="GO" id="GO:0016709">
    <property type="term" value="F:oxidoreductase activity, acting on paired donors, with incorporation or reduction of molecular oxygen, NAD(P)H as one donor, and incorporation of one atom of oxygen"/>
    <property type="evidence" value="ECO:0007669"/>
    <property type="project" value="UniProtKB-ARBA"/>
</dbReference>
<dbReference type="PANTHER" id="PTHR43004">
    <property type="entry name" value="TRK SYSTEM POTASSIUM UPTAKE PROTEIN"/>
    <property type="match status" value="1"/>
</dbReference>
<evidence type="ECO:0000313" key="9">
    <source>
        <dbReference type="EMBL" id="RWA08834.1"/>
    </source>
</evidence>
<dbReference type="GO" id="GO:0071949">
    <property type="term" value="F:FAD binding"/>
    <property type="evidence" value="ECO:0007669"/>
    <property type="project" value="InterPro"/>
</dbReference>
<dbReference type="PANTHER" id="PTHR43004:SF4">
    <property type="entry name" value="FAD-BINDING DOMAIN-CONTAINING PROTEIN"/>
    <property type="match status" value="1"/>
</dbReference>
<dbReference type="InterPro" id="IPR015920">
    <property type="entry name" value="Cellobiose_DH-like_cyt"/>
</dbReference>
<dbReference type="Pfam" id="PF16010">
    <property type="entry name" value="CDH-cyt"/>
    <property type="match status" value="1"/>
</dbReference>
<protein>
    <recommendedName>
        <fullName evidence="11">FAD-binding domain-containing protein</fullName>
    </recommendedName>
</protein>
<feature type="domain" description="Cellobiose dehydrogenase-like cytochrome" evidence="8">
    <location>
        <begin position="767"/>
        <end position="943"/>
    </location>
</feature>
<dbReference type="Gene3D" id="3.50.50.60">
    <property type="entry name" value="FAD/NAD(P)-binding domain"/>
    <property type="match status" value="1"/>
</dbReference>
<evidence type="ECO:0000313" key="10">
    <source>
        <dbReference type="Proteomes" id="UP000286045"/>
    </source>
</evidence>
<dbReference type="SUPFAM" id="SSF54373">
    <property type="entry name" value="FAD-linked reductases, C-terminal domain"/>
    <property type="match status" value="1"/>
</dbReference>
<keyword evidence="10" id="KW-1185">Reference proteome</keyword>
<keyword evidence="3" id="KW-0285">Flavoprotein</keyword>
<name>A0A439D311_9PEZI</name>
<dbReference type="Gene3D" id="3.40.30.20">
    <property type="match status" value="1"/>
</dbReference>
<evidence type="ECO:0000259" key="7">
    <source>
        <dbReference type="Pfam" id="PF07976"/>
    </source>
</evidence>
<dbReference type="Pfam" id="PF01494">
    <property type="entry name" value="FAD_binding_3"/>
    <property type="match status" value="1"/>
</dbReference>
<dbReference type="InterPro" id="IPR036188">
    <property type="entry name" value="FAD/NAD-bd_sf"/>
</dbReference>
<dbReference type="CDD" id="cd09630">
    <property type="entry name" value="CDH_like_cytochrome"/>
    <property type="match status" value="1"/>
</dbReference>
<gene>
    <name evidence="9" type="ORF">EKO27_g6273</name>
</gene>
<dbReference type="Gene3D" id="3.30.9.10">
    <property type="entry name" value="D-Amino Acid Oxidase, subunit A, domain 2"/>
    <property type="match status" value="1"/>
</dbReference>